<dbReference type="AlphaFoldDB" id="E6X9C0"/>
<keyword evidence="9" id="KW-0067">ATP-binding</keyword>
<dbReference type="GO" id="GO:0005524">
    <property type="term" value="F:ATP binding"/>
    <property type="evidence" value="ECO:0007669"/>
    <property type="project" value="UniProtKB-KW"/>
</dbReference>
<protein>
    <recommendedName>
        <fullName evidence="10">L-threonylcarbamoyladenylate synthase</fullName>
        <ecNumber evidence="3">2.7.7.87</ecNumber>
    </recommendedName>
    <alternativeName>
        <fullName evidence="10">L-threonylcarbamoyladenylate synthase</fullName>
    </alternativeName>
</protein>
<dbReference type="PROSITE" id="PS51163">
    <property type="entry name" value="YRDC"/>
    <property type="match status" value="1"/>
</dbReference>
<evidence type="ECO:0000256" key="10">
    <source>
        <dbReference type="ARBA" id="ARBA00029774"/>
    </source>
</evidence>
<accession>E6X9C0</accession>
<dbReference type="Pfam" id="PF01300">
    <property type="entry name" value="Sua5_yciO_yrdC"/>
    <property type="match status" value="1"/>
</dbReference>
<evidence type="ECO:0000256" key="2">
    <source>
        <dbReference type="ARBA" id="ARBA00007663"/>
    </source>
</evidence>
<dbReference type="EC" id="2.7.7.87" evidence="3"/>
<dbReference type="EMBL" id="CP002453">
    <property type="protein sequence ID" value="ADV47659.1"/>
    <property type="molecule type" value="Genomic_DNA"/>
</dbReference>
<evidence type="ECO:0000256" key="5">
    <source>
        <dbReference type="ARBA" id="ARBA00022679"/>
    </source>
</evidence>
<evidence type="ECO:0000256" key="7">
    <source>
        <dbReference type="ARBA" id="ARBA00022695"/>
    </source>
</evidence>
<dbReference type="GO" id="GO:0006450">
    <property type="term" value="P:regulation of translational fidelity"/>
    <property type="evidence" value="ECO:0007669"/>
    <property type="project" value="TreeGrafter"/>
</dbReference>
<keyword evidence="14" id="KW-1185">Reference proteome</keyword>
<evidence type="ECO:0000313" key="13">
    <source>
        <dbReference type="EMBL" id="ADV47659.1"/>
    </source>
</evidence>
<reference evidence="13 14" key="1">
    <citation type="journal article" date="2010" name="Stand. Genomic Sci.">
        <title>Complete genome sequence of Cellulophaga algicola type strain (IC166).</title>
        <authorList>
            <person name="Abt B."/>
            <person name="Lu M."/>
            <person name="Misra M."/>
            <person name="Han C."/>
            <person name="Nolan M."/>
            <person name="Lucas S."/>
            <person name="Hammon N."/>
            <person name="Deshpande S."/>
            <person name="Cheng J.F."/>
            <person name="Tapia R."/>
            <person name="Goodwin L."/>
            <person name="Pitluck S."/>
            <person name="Liolios K."/>
            <person name="Pagani I."/>
            <person name="Ivanova N."/>
            <person name="Mavromatis K."/>
            <person name="Ovchinikova G."/>
            <person name="Pati A."/>
            <person name="Chen A."/>
            <person name="Palaniappan K."/>
            <person name="Land M."/>
            <person name="Hauser L."/>
            <person name="Chang Y.J."/>
            <person name="Jeffries C.D."/>
            <person name="Detter J.C."/>
            <person name="Brambilla E."/>
            <person name="Rohde M."/>
            <person name="Tindall B.J."/>
            <person name="Goker M."/>
            <person name="Woyke T."/>
            <person name="Bristow J."/>
            <person name="Eisen J.A."/>
            <person name="Markowitz V."/>
            <person name="Hugenholtz P."/>
            <person name="Kyrpides N.C."/>
            <person name="Klenk H.P."/>
            <person name="Lapidus A."/>
        </authorList>
    </citation>
    <scope>NUCLEOTIDE SEQUENCE [LARGE SCALE GENOMIC DNA]</scope>
    <source>
        <strain evidence="14">DSM 14237 / IC166 / ACAM 630</strain>
    </source>
</reference>
<evidence type="ECO:0000256" key="9">
    <source>
        <dbReference type="ARBA" id="ARBA00022840"/>
    </source>
</evidence>
<comment type="catalytic activity">
    <reaction evidence="11">
        <text>L-threonine + hydrogencarbonate + ATP = L-threonylcarbamoyladenylate + diphosphate + H2O</text>
        <dbReference type="Rhea" id="RHEA:36407"/>
        <dbReference type="ChEBI" id="CHEBI:15377"/>
        <dbReference type="ChEBI" id="CHEBI:17544"/>
        <dbReference type="ChEBI" id="CHEBI:30616"/>
        <dbReference type="ChEBI" id="CHEBI:33019"/>
        <dbReference type="ChEBI" id="CHEBI:57926"/>
        <dbReference type="ChEBI" id="CHEBI:73682"/>
        <dbReference type="EC" id="2.7.7.87"/>
    </reaction>
</comment>
<evidence type="ECO:0000259" key="12">
    <source>
        <dbReference type="PROSITE" id="PS51163"/>
    </source>
</evidence>
<comment type="similarity">
    <text evidence="2">Belongs to the SUA5 family.</text>
</comment>
<dbReference type="SUPFAM" id="SSF55821">
    <property type="entry name" value="YrdC/RibB"/>
    <property type="match status" value="1"/>
</dbReference>
<dbReference type="InterPro" id="IPR017945">
    <property type="entry name" value="DHBP_synth_RibB-like_a/b_dom"/>
</dbReference>
<dbReference type="HOGENOM" id="CLU_031397_3_2_10"/>
<dbReference type="STRING" id="688270.Celal_0314"/>
<gene>
    <name evidence="13" type="ordered locus">Celal_0314</name>
</gene>
<evidence type="ECO:0000256" key="1">
    <source>
        <dbReference type="ARBA" id="ARBA00004496"/>
    </source>
</evidence>
<dbReference type="eggNOG" id="COG0009">
    <property type="taxonomic scope" value="Bacteria"/>
</dbReference>
<evidence type="ECO:0000256" key="4">
    <source>
        <dbReference type="ARBA" id="ARBA00022490"/>
    </source>
</evidence>
<evidence type="ECO:0000256" key="11">
    <source>
        <dbReference type="ARBA" id="ARBA00048366"/>
    </source>
</evidence>
<comment type="subcellular location">
    <subcellularLocation>
        <location evidence="1">Cytoplasm</location>
    </subcellularLocation>
</comment>
<dbReference type="GO" id="GO:0061710">
    <property type="term" value="F:L-threonylcarbamoyladenylate synthase"/>
    <property type="evidence" value="ECO:0007669"/>
    <property type="project" value="UniProtKB-EC"/>
</dbReference>
<dbReference type="GO" id="GO:0003725">
    <property type="term" value="F:double-stranded RNA binding"/>
    <property type="evidence" value="ECO:0007669"/>
    <property type="project" value="InterPro"/>
</dbReference>
<evidence type="ECO:0000256" key="8">
    <source>
        <dbReference type="ARBA" id="ARBA00022741"/>
    </source>
</evidence>
<evidence type="ECO:0000256" key="6">
    <source>
        <dbReference type="ARBA" id="ARBA00022694"/>
    </source>
</evidence>
<keyword evidence="8" id="KW-0547">Nucleotide-binding</keyword>
<dbReference type="InterPro" id="IPR006070">
    <property type="entry name" value="Sua5-like_dom"/>
</dbReference>
<dbReference type="Gene3D" id="3.90.870.10">
    <property type="entry name" value="DHBP synthase"/>
    <property type="match status" value="1"/>
</dbReference>
<keyword evidence="4" id="KW-0963">Cytoplasm</keyword>
<dbReference type="PANTHER" id="PTHR17490">
    <property type="entry name" value="SUA5"/>
    <property type="match status" value="1"/>
</dbReference>
<dbReference type="PANTHER" id="PTHR17490:SF16">
    <property type="entry name" value="THREONYLCARBAMOYL-AMP SYNTHASE"/>
    <property type="match status" value="1"/>
</dbReference>
<dbReference type="InterPro" id="IPR050156">
    <property type="entry name" value="TC-AMP_synthase_SUA5"/>
</dbReference>
<dbReference type="KEGG" id="cao:Celal_0314"/>
<organism evidence="13 14">
    <name type="scientific">Cellulophaga algicola (strain DSM 14237 / IC166 / ACAM 630)</name>
    <dbReference type="NCBI Taxonomy" id="688270"/>
    <lineage>
        <taxon>Bacteria</taxon>
        <taxon>Pseudomonadati</taxon>
        <taxon>Bacteroidota</taxon>
        <taxon>Flavobacteriia</taxon>
        <taxon>Flavobacteriales</taxon>
        <taxon>Flavobacteriaceae</taxon>
        <taxon>Cellulophaga</taxon>
    </lineage>
</organism>
<evidence type="ECO:0000256" key="3">
    <source>
        <dbReference type="ARBA" id="ARBA00012584"/>
    </source>
</evidence>
<dbReference type="GO" id="GO:0008033">
    <property type="term" value="P:tRNA processing"/>
    <property type="evidence" value="ECO:0007669"/>
    <property type="project" value="UniProtKB-KW"/>
</dbReference>
<evidence type="ECO:0000313" key="14">
    <source>
        <dbReference type="Proteomes" id="UP000008634"/>
    </source>
</evidence>
<keyword evidence="6" id="KW-0819">tRNA processing</keyword>
<keyword evidence="7" id="KW-0548">Nucleotidyltransferase</keyword>
<name>E6X9C0_CELAD</name>
<dbReference type="Proteomes" id="UP000008634">
    <property type="component" value="Chromosome"/>
</dbReference>
<dbReference type="GO" id="GO:0005737">
    <property type="term" value="C:cytoplasm"/>
    <property type="evidence" value="ECO:0007669"/>
    <property type="project" value="UniProtKB-SubCell"/>
</dbReference>
<dbReference type="GO" id="GO:0000049">
    <property type="term" value="F:tRNA binding"/>
    <property type="evidence" value="ECO:0007669"/>
    <property type="project" value="TreeGrafter"/>
</dbReference>
<dbReference type="NCBIfam" id="TIGR00057">
    <property type="entry name" value="L-threonylcarbamoyladenylate synthase"/>
    <property type="match status" value="1"/>
</dbReference>
<proteinExistence type="inferred from homology"/>
<keyword evidence="5" id="KW-0808">Transferase</keyword>
<feature type="domain" description="YrdC-like" evidence="12">
    <location>
        <begin position="8"/>
        <end position="192"/>
    </location>
</feature>
<sequence length="192" mass="21106">MPKKFIMQEEINKCIEILSKGGLILYPTDTVWGIGCDATNEEAVAKIYALKKRENTKTMICLVANDFMLEKHVSAVPEVAYDIIDLATKPTTIVYDNPKGVAKNLVAEDNTLAIRVASDKFCQYLISNFKKPIVSTSANIAGETTPQTFQEISIAILKGVDYVVNLHQDQNSGTPSSIIKLGNDGVVKIIRE</sequence>